<feature type="transmembrane region" description="Helical" evidence="8">
    <location>
        <begin position="20"/>
        <end position="44"/>
    </location>
</feature>
<accession>A0A371AX38</accession>
<feature type="transmembrane region" description="Helical" evidence="8">
    <location>
        <begin position="265"/>
        <end position="286"/>
    </location>
</feature>
<evidence type="ECO:0000259" key="9">
    <source>
        <dbReference type="PROSITE" id="PS51379"/>
    </source>
</evidence>
<keyword evidence="8" id="KW-0812">Transmembrane</keyword>
<dbReference type="Gene3D" id="3.90.1010.20">
    <property type="match status" value="2"/>
</dbReference>
<feature type="transmembrane region" description="Helical" evidence="8">
    <location>
        <begin position="113"/>
        <end position="129"/>
    </location>
</feature>
<feature type="transmembrane region" description="Helical" evidence="8">
    <location>
        <begin position="162"/>
        <end position="179"/>
    </location>
</feature>
<protein>
    <submittedName>
        <fullName evidence="10">FMN-binding protein</fullName>
    </submittedName>
</protein>
<dbReference type="GO" id="GO:0005886">
    <property type="term" value="C:plasma membrane"/>
    <property type="evidence" value="ECO:0007669"/>
    <property type="project" value="TreeGrafter"/>
</dbReference>
<keyword evidence="1" id="KW-0813">Transport</keyword>
<dbReference type="AlphaFoldDB" id="A0A371AX38"/>
<feature type="region of interest" description="Disordered" evidence="7">
    <location>
        <begin position="403"/>
        <end position="426"/>
    </location>
</feature>
<dbReference type="OrthoDB" id="9806398at2"/>
<keyword evidence="11" id="KW-1185">Reference proteome</keyword>
<feature type="transmembrane region" description="Helical" evidence="8">
    <location>
        <begin position="64"/>
        <end position="92"/>
    </location>
</feature>
<comment type="caution">
    <text evidence="10">The sequence shown here is derived from an EMBL/GenBank/DDBJ whole genome shotgun (WGS) entry which is preliminary data.</text>
</comment>
<keyword evidence="4" id="KW-0249">Electron transport</keyword>
<dbReference type="Pfam" id="PF12801">
    <property type="entry name" value="Fer4_5"/>
    <property type="match status" value="2"/>
</dbReference>
<dbReference type="PANTHER" id="PTHR30176:SF3">
    <property type="entry name" value="FERREDOXIN-TYPE PROTEIN NAPH"/>
    <property type="match status" value="1"/>
</dbReference>
<evidence type="ECO:0000313" key="10">
    <source>
        <dbReference type="EMBL" id="RDU24040.1"/>
    </source>
</evidence>
<reference evidence="10 11" key="1">
    <citation type="submission" date="2018-07" db="EMBL/GenBank/DDBJ databases">
        <title>Anaerosacharophilus polymeroproducens gen. nov. sp. nov., an anaerobic bacterium isolated from salt field.</title>
        <authorList>
            <person name="Kim W."/>
            <person name="Yang S.-H."/>
            <person name="Oh J."/>
            <person name="Lee J.-H."/>
            <person name="Kwon K.K."/>
        </authorList>
    </citation>
    <scope>NUCLEOTIDE SEQUENCE [LARGE SCALE GENOMIC DNA]</scope>
    <source>
        <strain evidence="10 11">MCWD5</strain>
    </source>
</reference>
<dbReference type="PANTHER" id="PTHR30176">
    <property type="entry name" value="FERREDOXIN-TYPE PROTEIN NAPH"/>
    <property type="match status" value="1"/>
</dbReference>
<evidence type="ECO:0000256" key="1">
    <source>
        <dbReference type="ARBA" id="ARBA00022448"/>
    </source>
</evidence>
<evidence type="ECO:0000256" key="5">
    <source>
        <dbReference type="ARBA" id="ARBA00023004"/>
    </source>
</evidence>
<keyword evidence="8" id="KW-1133">Transmembrane helix</keyword>
<name>A0A371AX38_9FIRM</name>
<dbReference type="InterPro" id="IPR051684">
    <property type="entry name" value="Electron_Trans/Redox"/>
</dbReference>
<feature type="transmembrane region" description="Helical" evidence="8">
    <location>
        <begin position="186"/>
        <end position="203"/>
    </location>
</feature>
<dbReference type="RefSeq" id="WP_115481473.1">
    <property type="nucleotide sequence ID" value="NZ_QRCT01000016.1"/>
</dbReference>
<dbReference type="PROSITE" id="PS00198">
    <property type="entry name" value="4FE4S_FER_1"/>
    <property type="match status" value="1"/>
</dbReference>
<dbReference type="GO" id="GO:0051539">
    <property type="term" value="F:4 iron, 4 sulfur cluster binding"/>
    <property type="evidence" value="ECO:0007669"/>
    <property type="project" value="UniProtKB-KW"/>
</dbReference>
<dbReference type="Proteomes" id="UP000255036">
    <property type="component" value="Unassembled WGS sequence"/>
</dbReference>
<dbReference type="EMBL" id="QRCT01000016">
    <property type="protein sequence ID" value="RDU24040.1"/>
    <property type="molecule type" value="Genomic_DNA"/>
</dbReference>
<dbReference type="InterPro" id="IPR017896">
    <property type="entry name" value="4Fe4S_Fe-S-bd"/>
</dbReference>
<keyword evidence="8" id="KW-0472">Membrane</keyword>
<keyword evidence="3" id="KW-0479">Metal-binding</keyword>
<keyword evidence="6" id="KW-0411">Iron-sulfur</keyword>
<dbReference type="PROSITE" id="PS51379">
    <property type="entry name" value="4FE4S_FER_2"/>
    <property type="match status" value="1"/>
</dbReference>
<evidence type="ECO:0000256" key="3">
    <source>
        <dbReference type="ARBA" id="ARBA00022723"/>
    </source>
</evidence>
<feature type="domain" description="4Fe-4S ferredoxin-type" evidence="9">
    <location>
        <begin position="230"/>
        <end position="259"/>
    </location>
</feature>
<gene>
    <name evidence="10" type="ORF">DWV06_07035</name>
</gene>
<dbReference type="InterPro" id="IPR007329">
    <property type="entry name" value="FMN-bd"/>
</dbReference>
<evidence type="ECO:0000256" key="2">
    <source>
        <dbReference type="ARBA" id="ARBA00022485"/>
    </source>
</evidence>
<dbReference type="GO" id="GO:0046872">
    <property type="term" value="F:metal ion binding"/>
    <property type="evidence" value="ECO:0007669"/>
    <property type="project" value="UniProtKB-KW"/>
</dbReference>
<evidence type="ECO:0000256" key="4">
    <source>
        <dbReference type="ARBA" id="ARBA00022982"/>
    </source>
</evidence>
<feature type="compositionally biased region" description="Polar residues" evidence="7">
    <location>
        <begin position="403"/>
        <end position="421"/>
    </location>
</feature>
<keyword evidence="2" id="KW-0004">4Fe-4S</keyword>
<dbReference type="GO" id="GO:0010181">
    <property type="term" value="F:FMN binding"/>
    <property type="evidence" value="ECO:0007669"/>
    <property type="project" value="InterPro"/>
</dbReference>
<evidence type="ECO:0000256" key="7">
    <source>
        <dbReference type="SAM" id="MobiDB-lite"/>
    </source>
</evidence>
<organism evidence="10 11">
    <name type="scientific">Anaerosacchariphilus polymeriproducens</name>
    <dbReference type="NCBI Taxonomy" id="1812858"/>
    <lineage>
        <taxon>Bacteria</taxon>
        <taxon>Bacillati</taxon>
        <taxon>Bacillota</taxon>
        <taxon>Clostridia</taxon>
        <taxon>Lachnospirales</taxon>
        <taxon>Lachnospiraceae</taxon>
        <taxon>Anaerosacchariphilus</taxon>
    </lineage>
</organism>
<dbReference type="InterPro" id="IPR017900">
    <property type="entry name" value="4Fe4S_Fe_S_CS"/>
</dbReference>
<evidence type="ECO:0000313" key="11">
    <source>
        <dbReference type="Proteomes" id="UP000255036"/>
    </source>
</evidence>
<dbReference type="Pfam" id="PF04205">
    <property type="entry name" value="FMN_bind"/>
    <property type="match status" value="2"/>
</dbReference>
<evidence type="ECO:0000256" key="8">
    <source>
        <dbReference type="SAM" id="Phobius"/>
    </source>
</evidence>
<dbReference type="SUPFAM" id="SSF54862">
    <property type="entry name" value="4Fe-4S ferredoxins"/>
    <property type="match status" value="1"/>
</dbReference>
<dbReference type="SMART" id="SM00900">
    <property type="entry name" value="FMN_bind"/>
    <property type="match status" value="2"/>
</dbReference>
<keyword evidence="5" id="KW-0408">Iron</keyword>
<evidence type="ECO:0000256" key="6">
    <source>
        <dbReference type="ARBA" id="ARBA00023014"/>
    </source>
</evidence>
<proteinExistence type="predicted"/>
<sequence length="513" mass="56833">MCKNVKNIKINSTCKIILQIIFFLTLPGLYINAFAGIKEIYIGILNQTFHLRNSLPILIEAISIFPITILMGRFFCGWMCAFGSYGDFIYFISQKVFHIKFKISEKADAKLKYFKYAVLVFTIIAIWTFDIKVFDSINPNNVFGTLADFHGILNIQYVFKELLVGFVIFFLITVGSLFVERFYCRYFCPLGAVFVLISSFRFFKIKKTRDNCGSCTLCTKSCKMGIPMYKHDKISSGECIQCNKCISACPRSNTKLSVRDHKSPLWLFGILVPITITILYVGGLIVTNKSTADYSSSMEAKDTISEDVTSKTQAKIYKNGTYEGSGSGFRGGITKVNVTISDDRITDIEVVSYQDDKPYFERAYSSIVSSILESQSTDTDSVSGATFSSEGIKDAIDDALSKAQSGTATTSENTDKTNGQESTKESQAYADGTYEGNGSASTKLNVTIKNGQITVIEHISHNYDEPYFSKAFNEIVSCIIKTQTDRVDSVSGATSSSKGINEAISDALSKAQN</sequence>